<organism evidence="1 2">
    <name type="scientific">Candidatus Viadribacter manganicus</name>
    <dbReference type="NCBI Taxonomy" id="1759059"/>
    <lineage>
        <taxon>Bacteria</taxon>
        <taxon>Pseudomonadati</taxon>
        <taxon>Pseudomonadota</taxon>
        <taxon>Alphaproteobacteria</taxon>
        <taxon>Hyphomonadales</taxon>
        <taxon>Hyphomonadaceae</taxon>
        <taxon>Candidatus Viadribacter</taxon>
    </lineage>
</organism>
<dbReference type="NCBIfam" id="NF033672">
    <property type="entry name" value="mbn_chaper_assoc"/>
    <property type="match status" value="1"/>
</dbReference>
<evidence type="ECO:0000313" key="2">
    <source>
        <dbReference type="Proteomes" id="UP000092498"/>
    </source>
</evidence>
<reference evidence="1 2" key="1">
    <citation type="submission" date="2015-11" db="EMBL/GenBank/DDBJ databases">
        <title>Whole-Genome Sequence of Candidatus Oderbacter manganicum from the National Park Lower Oder Valley, Germany.</title>
        <authorList>
            <person name="Braun B."/>
            <person name="Liere K."/>
            <person name="Szewzyk U."/>
        </authorList>
    </citation>
    <scope>NUCLEOTIDE SEQUENCE [LARGE SCALE GENOMIC DNA]</scope>
    <source>
        <strain evidence="1 2">OTSz_A_272</strain>
    </source>
</reference>
<dbReference type="InParanoid" id="A0A1B1AGQ6"/>
<gene>
    <name evidence="1" type="ORF">ATE48_07330</name>
</gene>
<evidence type="ECO:0000313" key="1">
    <source>
        <dbReference type="EMBL" id="ANP45743.1"/>
    </source>
</evidence>
<name>A0A1B1AGQ6_9PROT</name>
<proteinExistence type="predicted"/>
<dbReference type="RefSeq" id="WP_066769572.1">
    <property type="nucleotide sequence ID" value="NZ_CP013244.1"/>
</dbReference>
<sequence>MITITRRAALSGAALLAACARRNEAPAIEAVLRARWDRPDAPLEAGPIVIEADLAIADWTQGSIGGRALLQKRDGVWSVSLCAGDELRTAAGLQRAGISRPIAAALAFKLNQAERRTTPQRLSMMSRFDAAAAMGSMLAD</sequence>
<protein>
    <recommendedName>
        <fullName evidence="3">Copper uptake system-associated protein</fullName>
    </recommendedName>
</protein>
<dbReference type="Proteomes" id="UP000092498">
    <property type="component" value="Chromosome"/>
</dbReference>
<dbReference type="KEGG" id="cbot:ATE48_07330"/>
<dbReference type="STRING" id="1759059.ATE48_07330"/>
<keyword evidence="2" id="KW-1185">Reference proteome</keyword>
<dbReference type="PROSITE" id="PS51257">
    <property type="entry name" value="PROKAR_LIPOPROTEIN"/>
    <property type="match status" value="1"/>
</dbReference>
<accession>A0A1B1AGQ6</accession>
<dbReference type="EMBL" id="CP013244">
    <property type="protein sequence ID" value="ANP45743.1"/>
    <property type="molecule type" value="Genomic_DNA"/>
</dbReference>
<dbReference type="OrthoDB" id="9796962at2"/>
<evidence type="ECO:0008006" key="3">
    <source>
        <dbReference type="Google" id="ProtNLM"/>
    </source>
</evidence>
<dbReference type="AlphaFoldDB" id="A0A1B1AGQ6"/>